<feature type="region of interest" description="Disordered" evidence="3">
    <location>
        <begin position="295"/>
        <end position="315"/>
    </location>
</feature>
<name>A0A183ACE4_9TREM</name>
<feature type="compositionally biased region" description="Polar residues" evidence="3">
    <location>
        <begin position="940"/>
        <end position="957"/>
    </location>
</feature>
<feature type="domain" description="Carboxylesterase type B" evidence="5">
    <location>
        <begin position="191"/>
        <end position="298"/>
    </location>
</feature>
<dbReference type="WBParaSite" id="ECPE_0000464101-mRNA-1">
    <property type="protein sequence ID" value="ECPE_0000464101-mRNA-1"/>
    <property type="gene ID" value="ECPE_0000464101"/>
</dbReference>
<feature type="region of interest" description="Disordered" evidence="3">
    <location>
        <begin position="887"/>
        <end position="919"/>
    </location>
</feature>
<feature type="compositionally biased region" description="Basic and acidic residues" evidence="3">
    <location>
        <begin position="691"/>
        <end position="703"/>
    </location>
</feature>
<reference evidence="6 7" key="2">
    <citation type="submission" date="2018-11" db="EMBL/GenBank/DDBJ databases">
        <authorList>
            <consortium name="Pathogen Informatics"/>
        </authorList>
    </citation>
    <scope>NUCLEOTIDE SEQUENCE [LARGE SCALE GENOMIC DNA]</scope>
    <source>
        <strain evidence="6 7">Egypt</strain>
    </source>
</reference>
<keyword evidence="4" id="KW-1133">Transmembrane helix</keyword>
<accession>A0A183ACE4</accession>
<evidence type="ECO:0000256" key="4">
    <source>
        <dbReference type="SAM" id="Phobius"/>
    </source>
</evidence>
<dbReference type="OrthoDB" id="408631at2759"/>
<dbReference type="AlphaFoldDB" id="A0A183ACE4"/>
<dbReference type="Pfam" id="PF00135">
    <property type="entry name" value="COesterase"/>
    <property type="match status" value="2"/>
</dbReference>
<organism evidence="8">
    <name type="scientific">Echinostoma caproni</name>
    <dbReference type="NCBI Taxonomy" id="27848"/>
    <lineage>
        <taxon>Eukaryota</taxon>
        <taxon>Metazoa</taxon>
        <taxon>Spiralia</taxon>
        <taxon>Lophotrochozoa</taxon>
        <taxon>Platyhelminthes</taxon>
        <taxon>Trematoda</taxon>
        <taxon>Digenea</taxon>
        <taxon>Plagiorchiida</taxon>
        <taxon>Echinostomata</taxon>
        <taxon>Echinostomatoidea</taxon>
        <taxon>Echinostomatidae</taxon>
        <taxon>Echinostoma</taxon>
    </lineage>
</organism>
<dbReference type="Gene3D" id="3.40.50.1820">
    <property type="entry name" value="alpha/beta hydrolase"/>
    <property type="match status" value="2"/>
</dbReference>
<sequence>MLFNLFLFFQCCEQIQRISSVAVPRVRYPRESGVITLADGQKLTGLNIHLSVPNLSQIKAYFGIRYASLGTAHLSPLKRPGVRQSATTSVQFDTLPISNLSKTGISVPASPHRFSHSVASFFYEAPSGVHAKTILPPVCPQPDWNQNQIEMEFLQPVRNRLLRLEPFLREQSEDCLTLNIYVPQTTYPFAAQGFLSLKEGQSNGNFALFDLHAAILWLRNNVASFGGDPEQITIMGYRHGAALVHLFSLSKMAQGIGGKGIKRIILMDGSGLAPWAISTREDWLMSELASQLNVTSAKPNKDSENRREPVNPLSSSTVVQTSAFNNLKPNPTKSHVNSTNETIKYPSVSEQLIKLLKALPIDEILRIQKNLKIPPFITLLGPVASHHLFPGFLTNQISPEAGAQKSAEHFQFQNMRSSRSTTYLESTLFSQADLMVCSTQLPALDVYKHSQWHDRWTDSLLNFSHALYPSNWKSITDLLEFVYMKTYRKELSDRNTGSTYEVFLEKALELLSDGLFLSPTVQTIQLHHALKILESKHRGSVAGVHATATSANPEPISARSNAWIKQNEGLAYYLGAPLVSPNRLDPFVESYSEADKRISFKILQFLTNFIHSGNPNKPNIWPSASKPSVYWPEYDDKTESYLSVGLFENRKSWEIKRNGDEDLMIKHAFREKELAIWSHLLPRIAGLGPDPESHTKNRSENGDTKQPQKKQNETTDNLSECSNSETWAPNAQSYEAHLYWLNLRQRQRHEDEASLNASMRILENTITEMVFHRERIRENRSFFFRLSHNSHGENPAQEPLQEEESAVIDRGPVQVTRLQDFTQPGAHRQQSKDNNTMTTRSALLWTITVGSVLFLLNALVFMGIYYQARHMRCNPLQTITVSAKTNRMDREDTRATPDDKGTTGCYGSKKSKCDSSDHSGLQGGNLYYGDHLMDAAQKCPTSPNPCVNENPPGQNASLRHGQPVFGSVRGHQTLLLTNHGTAQEAVNWGIQPPRFGLNEYERFGIRYT</sequence>
<evidence type="ECO:0000313" key="6">
    <source>
        <dbReference type="EMBL" id="VDP73178.1"/>
    </source>
</evidence>
<evidence type="ECO:0000259" key="5">
    <source>
        <dbReference type="Pfam" id="PF00135"/>
    </source>
</evidence>
<keyword evidence="7" id="KW-1185">Reference proteome</keyword>
<feature type="transmembrane region" description="Helical" evidence="4">
    <location>
        <begin position="842"/>
        <end position="866"/>
    </location>
</feature>
<dbReference type="InterPro" id="IPR002018">
    <property type="entry name" value="CarbesteraseB"/>
</dbReference>
<feature type="region of interest" description="Disordered" evidence="3">
    <location>
        <begin position="687"/>
        <end position="726"/>
    </location>
</feature>
<feature type="compositionally biased region" description="Basic and acidic residues" evidence="3">
    <location>
        <begin position="299"/>
        <end position="309"/>
    </location>
</feature>
<evidence type="ECO:0000313" key="8">
    <source>
        <dbReference type="WBParaSite" id="ECPE_0000464101-mRNA-1"/>
    </source>
</evidence>
<proteinExistence type="inferred from homology"/>
<keyword evidence="2" id="KW-0732">Signal</keyword>
<evidence type="ECO:0000256" key="3">
    <source>
        <dbReference type="SAM" id="MobiDB-lite"/>
    </source>
</evidence>
<dbReference type="Proteomes" id="UP000272942">
    <property type="component" value="Unassembled WGS sequence"/>
</dbReference>
<keyword evidence="4" id="KW-0812">Transmembrane</keyword>
<protein>
    <submittedName>
        <fullName evidence="8">COesterase domain-containing protein</fullName>
    </submittedName>
</protein>
<dbReference type="EMBL" id="UZAN01041489">
    <property type="protein sequence ID" value="VDP73178.1"/>
    <property type="molecule type" value="Genomic_DNA"/>
</dbReference>
<dbReference type="InterPro" id="IPR029058">
    <property type="entry name" value="AB_hydrolase_fold"/>
</dbReference>
<feature type="compositionally biased region" description="Basic and acidic residues" evidence="3">
    <location>
        <begin position="887"/>
        <end position="901"/>
    </location>
</feature>
<reference evidence="8" key="1">
    <citation type="submission" date="2016-06" db="UniProtKB">
        <authorList>
            <consortium name="WormBaseParasite"/>
        </authorList>
    </citation>
    <scope>IDENTIFICATION</scope>
</reference>
<gene>
    <name evidence="6" type="ORF">ECPE_LOCUS4629</name>
</gene>
<feature type="compositionally biased region" description="Polar residues" evidence="3">
    <location>
        <begin position="714"/>
        <end position="726"/>
    </location>
</feature>
<dbReference type="InterPro" id="IPR051093">
    <property type="entry name" value="Neuroligin/BSAL"/>
</dbReference>
<evidence type="ECO:0000313" key="7">
    <source>
        <dbReference type="Proteomes" id="UP000272942"/>
    </source>
</evidence>
<dbReference type="SUPFAM" id="SSF53474">
    <property type="entry name" value="alpha/beta-Hydrolases"/>
    <property type="match status" value="1"/>
</dbReference>
<feature type="region of interest" description="Disordered" evidence="3">
    <location>
        <begin position="940"/>
        <end position="961"/>
    </location>
</feature>
<comment type="similarity">
    <text evidence="1">Belongs to the type-B carboxylesterase/lipase family.</text>
</comment>
<feature type="domain" description="Carboxylesterase type B" evidence="5">
    <location>
        <begin position="333"/>
        <end position="649"/>
    </location>
</feature>
<evidence type="ECO:0000256" key="2">
    <source>
        <dbReference type="ARBA" id="ARBA00022729"/>
    </source>
</evidence>
<dbReference type="PROSITE" id="PS00941">
    <property type="entry name" value="CARBOXYLESTERASE_B_2"/>
    <property type="match status" value="1"/>
</dbReference>
<dbReference type="InterPro" id="IPR019819">
    <property type="entry name" value="Carboxylesterase_B_CS"/>
</dbReference>
<keyword evidence="4" id="KW-0472">Membrane</keyword>
<evidence type="ECO:0000256" key="1">
    <source>
        <dbReference type="ARBA" id="ARBA00005964"/>
    </source>
</evidence>
<dbReference type="PANTHER" id="PTHR43903">
    <property type="entry name" value="NEUROLIGIN"/>
    <property type="match status" value="1"/>
</dbReference>